<evidence type="ECO:0000256" key="9">
    <source>
        <dbReference type="ARBA" id="ARBA00023204"/>
    </source>
</evidence>
<keyword evidence="8" id="KW-0233">DNA recombination</keyword>
<dbReference type="InterPro" id="IPR036866">
    <property type="entry name" value="RibonucZ/Hydroxyglut_hydro"/>
</dbReference>
<evidence type="ECO:0000256" key="12">
    <source>
        <dbReference type="ARBA" id="ARBA00042677"/>
    </source>
</evidence>
<accession>A0A077X0F4</accession>
<evidence type="ECO:0000256" key="5">
    <source>
        <dbReference type="ARBA" id="ARBA00022763"/>
    </source>
</evidence>
<dbReference type="GO" id="GO:0000723">
    <property type="term" value="P:telomere maintenance"/>
    <property type="evidence" value="ECO:0007669"/>
    <property type="project" value="TreeGrafter"/>
</dbReference>
<reference evidence="15" key="1">
    <citation type="journal article" date="2014" name="Genome Announc.">
        <title>De novo whole-genome sequence and genome annotation of Lichtheimia ramosa.</title>
        <authorList>
            <person name="Linde J."/>
            <person name="Schwartze V."/>
            <person name="Binder U."/>
            <person name="Lass-Florl C."/>
            <person name="Voigt K."/>
            <person name="Horn F."/>
        </authorList>
    </citation>
    <scope>NUCLEOTIDE SEQUENCE</scope>
    <source>
        <strain evidence="15">JMRC FSU:6197</strain>
    </source>
</reference>
<keyword evidence="10" id="KW-0539">Nucleus</keyword>
<evidence type="ECO:0000256" key="3">
    <source>
        <dbReference type="ARBA" id="ARBA00022722"/>
    </source>
</evidence>
<evidence type="ECO:0000256" key="11">
    <source>
        <dbReference type="ARBA" id="ARBA00039759"/>
    </source>
</evidence>
<keyword evidence="3" id="KW-0540">Nuclease</keyword>
<keyword evidence="5" id="KW-0227">DNA damage</keyword>
<dbReference type="GO" id="GO:0006303">
    <property type="term" value="P:double-strand break repair via nonhomologous end joining"/>
    <property type="evidence" value="ECO:0007669"/>
    <property type="project" value="TreeGrafter"/>
</dbReference>
<dbReference type="PANTHER" id="PTHR23240:SF8">
    <property type="entry name" value="PROTEIN ARTEMIS"/>
    <property type="match status" value="1"/>
</dbReference>
<dbReference type="GO" id="GO:0035312">
    <property type="term" value="F:5'-3' DNA exonuclease activity"/>
    <property type="evidence" value="ECO:0007669"/>
    <property type="project" value="TreeGrafter"/>
</dbReference>
<organism evidence="15">
    <name type="scientific">Lichtheimia ramosa</name>
    <dbReference type="NCBI Taxonomy" id="688394"/>
    <lineage>
        <taxon>Eukaryota</taxon>
        <taxon>Fungi</taxon>
        <taxon>Fungi incertae sedis</taxon>
        <taxon>Mucoromycota</taxon>
        <taxon>Mucoromycotina</taxon>
        <taxon>Mucoromycetes</taxon>
        <taxon>Mucorales</taxon>
        <taxon>Lichtheimiaceae</taxon>
        <taxon>Lichtheimia</taxon>
    </lineage>
</organism>
<dbReference type="Gene3D" id="3.60.15.10">
    <property type="entry name" value="Ribonuclease Z/Hydroxyacylglutathione hydrolase-like"/>
    <property type="match status" value="1"/>
</dbReference>
<sequence>MTTFDGQVREYPVIAIDRFKPRPGVKYYFLTHAHADHTHGLEKSQFRGELHCSEITAKLLLNKKIRQKHPFAYLRYSMITHVEMEEFILHTTEYGKLTITFLPANHCPGAIMILIQGCNGTVLHTGDMRAEPSFVNDSLSILESLKIRHLYMDTTFCSQQFDNFITKDKAIELLIDLIQTSPRDQHFYLDFWMYGHEELWFAIAQTFDTKIHVSPERYQLYCAIQSDYSDILTLDTNVRFHSCRWQSPCCQLANKTTCIYPKPVTDPGMRLYENEEFLLRSDLPRNTQLDRYLVLPFSMHSSLSEIVGFIKFIRPSRLTATVAHGKWNQVEYIRNLLSLHSADVFSSDNHSSSSSSSNDSNTSLRIESSDETNTTQETCLFSDENDPVAPIVSFQPTTKYDRAAAKFRQRYSKRKTIHISTQETLTWYGSSIEELAVSTHNAVKEQDMNSSLESLQLVSGYNKKAKTKGHTSTPPIIICID</sequence>
<comment type="subcellular location">
    <subcellularLocation>
        <location evidence="1">Nucleus</location>
    </subcellularLocation>
</comment>
<evidence type="ECO:0000256" key="2">
    <source>
        <dbReference type="ARBA" id="ARBA00010304"/>
    </source>
</evidence>
<comment type="similarity">
    <text evidence="2">Belongs to the DNA repair metallo-beta-lactamase (DRMBL) family.</text>
</comment>
<evidence type="ECO:0000313" key="15">
    <source>
        <dbReference type="EMBL" id="CDS13050.1"/>
    </source>
</evidence>
<evidence type="ECO:0000256" key="10">
    <source>
        <dbReference type="ARBA" id="ARBA00023242"/>
    </source>
</evidence>
<evidence type="ECO:0000256" key="7">
    <source>
        <dbReference type="ARBA" id="ARBA00022839"/>
    </source>
</evidence>
<feature type="region of interest" description="Disordered" evidence="13">
    <location>
        <begin position="347"/>
        <end position="380"/>
    </location>
</feature>
<dbReference type="Gene3D" id="3.40.50.12650">
    <property type="match status" value="1"/>
</dbReference>
<dbReference type="SUPFAM" id="SSF56281">
    <property type="entry name" value="Metallo-hydrolase/oxidoreductase"/>
    <property type="match status" value="1"/>
</dbReference>
<dbReference type="PANTHER" id="PTHR23240">
    <property type="entry name" value="DNA CROSS-LINK REPAIR PROTEIN PSO2/SNM1-RELATED"/>
    <property type="match status" value="1"/>
</dbReference>
<feature type="compositionally biased region" description="Low complexity" evidence="13">
    <location>
        <begin position="347"/>
        <end position="363"/>
    </location>
</feature>
<dbReference type="OrthoDB" id="5561659at2759"/>
<proteinExistence type="inferred from homology"/>
<evidence type="ECO:0000256" key="6">
    <source>
        <dbReference type="ARBA" id="ARBA00022801"/>
    </source>
</evidence>
<protein>
    <recommendedName>
        <fullName evidence="11">Protein artemis</fullName>
    </recommendedName>
    <alternativeName>
        <fullName evidence="12">DNA cross-link repair 1C protein</fullName>
    </alternativeName>
</protein>
<dbReference type="GO" id="GO:0005634">
    <property type="term" value="C:nucleus"/>
    <property type="evidence" value="ECO:0007669"/>
    <property type="project" value="UniProtKB-SubCell"/>
</dbReference>
<evidence type="ECO:0000256" key="1">
    <source>
        <dbReference type="ARBA" id="ARBA00004123"/>
    </source>
</evidence>
<evidence type="ECO:0000256" key="13">
    <source>
        <dbReference type="SAM" id="MobiDB-lite"/>
    </source>
</evidence>
<name>A0A077X0F4_9FUNG</name>
<dbReference type="GO" id="GO:0036297">
    <property type="term" value="P:interstrand cross-link repair"/>
    <property type="evidence" value="ECO:0007669"/>
    <property type="project" value="TreeGrafter"/>
</dbReference>
<evidence type="ECO:0000256" key="4">
    <source>
        <dbReference type="ARBA" id="ARBA00022759"/>
    </source>
</evidence>
<keyword evidence="9" id="KW-0234">DNA repair</keyword>
<evidence type="ECO:0000259" key="14">
    <source>
        <dbReference type="Pfam" id="PF07522"/>
    </source>
</evidence>
<evidence type="ECO:0000256" key="8">
    <source>
        <dbReference type="ARBA" id="ARBA00023172"/>
    </source>
</evidence>
<dbReference type="GO" id="GO:0003684">
    <property type="term" value="F:damaged DNA binding"/>
    <property type="evidence" value="ECO:0007669"/>
    <property type="project" value="TreeGrafter"/>
</dbReference>
<dbReference type="GO" id="GO:0006310">
    <property type="term" value="P:DNA recombination"/>
    <property type="evidence" value="ECO:0007669"/>
    <property type="project" value="UniProtKB-KW"/>
</dbReference>
<dbReference type="AlphaFoldDB" id="A0A077X0F4"/>
<keyword evidence="7" id="KW-0269">Exonuclease</keyword>
<dbReference type="Pfam" id="PF07522">
    <property type="entry name" value="DRMBL"/>
    <property type="match status" value="1"/>
</dbReference>
<keyword evidence="6" id="KW-0378">Hydrolase</keyword>
<dbReference type="GO" id="GO:0004519">
    <property type="term" value="F:endonuclease activity"/>
    <property type="evidence" value="ECO:0007669"/>
    <property type="project" value="UniProtKB-KW"/>
</dbReference>
<gene>
    <name evidence="15" type="ORF">LRAMOSA05234</name>
</gene>
<dbReference type="EMBL" id="LK023368">
    <property type="protein sequence ID" value="CDS13050.1"/>
    <property type="molecule type" value="Genomic_DNA"/>
</dbReference>
<dbReference type="InterPro" id="IPR011084">
    <property type="entry name" value="DRMBL"/>
</dbReference>
<feature type="domain" description="DNA repair metallo-beta-lactamase" evidence="14">
    <location>
        <begin position="294"/>
        <end position="325"/>
    </location>
</feature>
<keyword evidence="4" id="KW-0255">Endonuclease</keyword>